<feature type="compositionally biased region" description="Polar residues" evidence="2">
    <location>
        <begin position="76"/>
        <end position="95"/>
    </location>
</feature>
<keyword evidence="1" id="KW-0175">Coiled coil</keyword>
<feature type="region of interest" description="Disordered" evidence="2">
    <location>
        <begin position="1"/>
        <end position="132"/>
    </location>
</feature>
<evidence type="ECO:0000313" key="5">
    <source>
        <dbReference type="Proteomes" id="UP000507470"/>
    </source>
</evidence>
<feature type="domain" description="Mitochondria-eating protein C-terminal" evidence="3">
    <location>
        <begin position="257"/>
        <end position="469"/>
    </location>
</feature>
<dbReference type="Proteomes" id="UP000507470">
    <property type="component" value="Unassembled WGS sequence"/>
</dbReference>
<dbReference type="InterPro" id="IPR031981">
    <property type="entry name" value="MIEAP_C"/>
</dbReference>
<evidence type="ECO:0000256" key="1">
    <source>
        <dbReference type="SAM" id="Coils"/>
    </source>
</evidence>
<keyword evidence="5" id="KW-1185">Reference proteome</keyword>
<feature type="compositionally biased region" description="Basic and acidic residues" evidence="2">
    <location>
        <begin position="33"/>
        <end position="45"/>
    </location>
</feature>
<organism evidence="4 5">
    <name type="scientific">Mytilus coruscus</name>
    <name type="common">Sea mussel</name>
    <dbReference type="NCBI Taxonomy" id="42192"/>
    <lineage>
        <taxon>Eukaryota</taxon>
        <taxon>Metazoa</taxon>
        <taxon>Spiralia</taxon>
        <taxon>Lophotrochozoa</taxon>
        <taxon>Mollusca</taxon>
        <taxon>Bivalvia</taxon>
        <taxon>Autobranchia</taxon>
        <taxon>Pteriomorphia</taxon>
        <taxon>Mytilida</taxon>
        <taxon>Mytiloidea</taxon>
        <taxon>Mytilidae</taxon>
        <taxon>Mytilinae</taxon>
        <taxon>Mytilus</taxon>
    </lineage>
</organism>
<dbReference type="Pfam" id="PF16026">
    <property type="entry name" value="MIEAP"/>
    <property type="match status" value="1"/>
</dbReference>
<feature type="compositionally biased region" description="Basic and acidic residues" evidence="2">
    <location>
        <begin position="1"/>
        <end position="12"/>
    </location>
</feature>
<dbReference type="AlphaFoldDB" id="A0A6J8AP03"/>
<feature type="coiled-coil region" evidence="1">
    <location>
        <begin position="205"/>
        <end position="232"/>
    </location>
</feature>
<protein>
    <recommendedName>
        <fullName evidence="3">Mitochondria-eating protein C-terminal domain-containing protein</fullName>
    </recommendedName>
</protein>
<evidence type="ECO:0000313" key="4">
    <source>
        <dbReference type="EMBL" id="CAC5371416.1"/>
    </source>
</evidence>
<name>A0A6J8AP03_MYTCO</name>
<accession>A0A6J8AP03</accession>
<sequence length="491" mass="56960">MGSNKSKPESNHTDAIGQYYKKTGELDQGNNGKDARTSKSPKDTFDEQNEELGGKSNKPKKRSRSITPNEAAFNAPSPSQSNKENGWISENASYDNEQERQRDTVTDKRPQSGSKKSKTNENFGKKRPPVQDMFVVSQKTAPFNGNDENEQTSLRQEQEREQKIQLQAMTNQVQMLCTLCSQQHLEHTSTDHSASKCPLEFMQYINLIEIHIDDFKRTIDDLQHEKNDYINRLSQVAGFRLTDNNPNITDLNDPNRPVKLGERLSKIYDDEWTDAMQELEQRYSHSKKKEKKHEKIVYHLYSIIKVLYKTCKQKAEQQLGHFLLLNDPSQYQVESLWSDIEPEKRKSFVENRKKIADANIKMLQNILKDDDIYKKEISSLSPPLDEKIFDYLRNSPYFEKCLEICWFFVIEDPPLYLDILPLEGKLLNKDTHKEYTKSGNIIKYTVWPALYLHCQNNTKGPLLAKGVVQPKERKYVGAISEKDQLQNDQVN</sequence>
<proteinExistence type="predicted"/>
<feature type="compositionally biased region" description="Basic and acidic residues" evidence="2">
    <location>
        <begin position="97"/>
        <end position="110"/>
    </location>
</feature>
<evidence type="ECO:0000256" key="2">
    <source>
        <dbReference type="SAM" id="MobiDB-lite"/>
    </source>
</evidence>
<evidence type="ECO:0000259" key="3">
    <source>
        <dbReference type="Pfam" id="PF16026"/>
    </source>
</evidence>
<gene>
    <name evidence="4" type="ORF">MCOR_9876</name>
</gene>
<reference evidence="4 5" key="1">
    <citation type="submission" date="2020-06" db="EMBL/GenBank/DDBJ databases">
        <authorList>
            <person name="Li R."/>
            <person name="Bekaert M."/>
        </authorList>
    </citation>
    <scope>NUCLEOTIDE SEQUENCE [LARGE SCALE GENOMIC DNA]</scope>
    <source>
        <strain evidence="5">wild</strain>
    </source>
</reference>
<dbReference type="OrthoDB" id="6105151at2759"/>
<dbReference type="EMBL" id="CACVKT020001760">
    <property type="protein sequence ID" value="CAC5371416.1"/>
    <property type="molecule type" value="Genomic_DNA"/>
</dbReference>